<dbReference type="RefSeq" id="WP_197409944.1">
    <property type="nucleotide sequence ID" value="NZ_JAWVOH010000003.1"/>
</dbReference>
<organism evidence="1 2">
    <name type="scientific">Kurthia gibsonii</name>
    <dbReference type="NCBI Taxonomy" id="33946"/>
    <lineage>
        <taxon>Bacteria</taxon>
        <taxon>Bacillati</taxon>
        <taxon>Bacillota</taxon>
        <taxon>Bacilli</taxon>
        <taxon>Bacillales</taxon>
        <taxon>Caryophanaceae</taxon>
        <taxon>Kurthia</taxon>
    </lineage>
</organism>
<gene>
    <name evidence="1" type="ORF">AAF454_06070</name>
</gene>
<dbReference type="Proteomes" id="UP001398420">
    <property type="component" value="Unassembled WGS sequence"/>
</dbReference>
<accession>A0ABU9LJP9</accession>
<reference evidence="1 2" key="1">
    <citation type="submission" date="2024-04" db="EMBL/GenBank/DDBJ databases">
        <authorList>
            <person name="Wu Y.S."/>
            <person name="Zhang L."/>
        </authorList>
    </citation>
    <scope>NUCLEOTIDE SEQUENCE [LARGE SCALE GENOMIC DNA]</scope>
    <source>
        <strain evidence="1 2">KG-01</strain>
    </source>
</reference>
<dbReference type="InterPro" id="IPR028951">
    <property type="entry name" value="Imm64"/>
</dbReference>
<protein>
    <submittedName>
        <fullName evidence="1">Imm64 family immunity protein</fullName>
    </submittedName>
</protein>
<dbReference type="EMBL" id="JBCEWA010000004">
    <property type="protein sequence ID" value="MEL5987979.1"/>
    <property type="molecule type" value="Genomic_DNA"/>
</dbReference>
<comment type="caution">
    <text evidence="1">The sequence shown here is derived from an EMBL/GenBank/DDBJ whole genome shotgun (WGS) entry which is preliminary data.</text>
</comment>
<proteinExistence type="predicted"/>
<dbReference type="Pfam" id="PF15600">
    <property type="entry name" value="Imm64"/>
    <property type="match status" value="1"/>
</dbReference>
<keyword evidence="2" id="KW-1185">Reference proteome</keyword>
<name>A0ABU9LJP9_9BACL</name>
<evidence type="ECO:0000313" key="1">
    <source>
        <dbReference type="EMBL" id="MEL5987979.1"/>
    </source>
</evidence>
<evidence type="ECO:0000313" key="2">
    <source>
        <dbReference type="Proteomes" id="UP001398420"/>
    </source>
</evidence>
<sequence length="226" mass="26952">MFIILNIGLVYRNEKNIEKEFQHIVDFLKKRELIIVEWRVSLDKNGDKWVEKKDQDVDVALLTKYYYGEIIGYITNFVGFQEISMRISVQQEEGFYGYVLHLDGERLNGLVIDTIEQKIITWVTNLSNFTSFDYAFCDYDSEIEYDPQKQRIINKSYSVLFWPERGSVRKMRIYNAKEIPILKSQISQHQLRNLAFFVAQLKRPLVVYFLLISLLKHNIVFNDRTR</sequence>